<proteinExistence type="predicted"/>
<dbReference type="AlphaFoldDB" id="A0A502BQ88"/>
<dbReference type="InterPro" id="IPR028098">
    <property type="entry name" value="Glyco_trans_4-like_N"/>
</dbReference>
<dbReference type="InterPro" id="IPR050194">
    <property type="entry name" value="Glycosyltransferase_grp1"/>
</dbReference>
<sequence>MKKLIIVSDAWHPQINGVVRTLTKCCELMTERGYEVIVISPLDYRSFPCPTYPEIRLAMTTPGALQNRLARLQPDYVHIATEGPLGIMARRACLKMGWSFTTSYHTRFAEYIRDRFPVPLSWTYAFLRKFHNAASHTLVPTQSILDDLHERGFTGLDLWTRGVDRSLFHAHKDVQSGLPKPVFICVGRVATEKNLPAFLELDLPGTKLVVGDGPALENLKARFPEVIFAGKKEGQLLAQAYASADVFVFPSRTDTFGLVLLEAISSGLPVAAFPVPGSKDVIGATGAGVLSEDLKAAALQALEMPKFDPEEVLQSFTWKACADIFENVLASTNSVTIQAQAIEAHPQTSASGG</sequence>
<protein>
    <submittedName>
        <fullName evidence="2">Glycosyltransferase family 1 protein</fullName>
    </submittedName>
</protein>
<dbReference type="Pfam" id="PF13692">
    <property type="entry name" value="Glyco_trans_1_4"/>
    <property type="match status" value="1"/>
</dbReference>
<dbReference type="GO" id="GO:0016757">
    <property type="term" value="F:glycosyltransferase activity"/>
    <property type="evidence" value="ECO:0007669"/>
    <property type="project" value="UniProtKB-ARBA"/>
</dbReference>
<reference evidence="2 3" key="1">
    <citation type="journal article" date="2003" name="Int. J. Syst. Evol. Microbiol.">
        <title>Towards a standardized format for the description of a novel species (of an established genus): Ochrobactrum gallinifaecis sp. nov.</title>
        <authorList>
            <person name="Kampfer P."/>
            <person name="Buczolits S."/>
            <person name="Albrecht A."/>
            <person name="Busse H.J."/>
            <person name="Stackebrandt E."/>
        </authorList>
    </citation>
    <scope>NUCLEOTIDE SEQUENCE [LARGE SCALE GENOMIC DNA]</scope>
    <source>
        <strain evidence="2 3">ISO 196</strain>
    </source>
</reference>
<dbReference type="OrthoDB" id="9802525at2"/>
<evidence type="ECO:0000259" key="1">
    <source>
        <dbReference type="Pfam" id="PF13439"/>
    </source>
</evidence>
<comment type="caution">
    <text evidence="2">The sequence shown here is derived from an EMBL/GenBank/DDBJ whole genome shotgun (WGS) entry which is preliminary data.</text>
</comment>
<dbReference type="Proteomes" id="UP000315388">
    <property type="component" value="Unassembled WGS sequence"/>
</dbReference>
<evidence type="ECO:0000313" key="3">
    <source>
        <dbReference type="Proteomes" id="UP000315388"/>
    </source>
</evidence>
<feature type="domain" description="Glycosyltransferase subfamily 4-like N-terminal" evidence="1">
    <location>
        <begin position="15"/>
        <end position="165"/>
    </location>
</feature>
<dbReference type="Pfam" id="PF13439">
    <property type="entry name" value="Glyco_transf_4"/>
    <property type="match status" value="1"/>
</dbReference>
<dbReference type="SUPFAM" id="SSF53756">
    <property type="entry name" value="UDP-Glycosyltransferase/glycogen phosphorylase"/>
    <property type="match status" value="1"/>
</dbReference>
<dbReference type="RefSeq" id="WP_140904581.1">
    <property type="nucleotide sequence ID" value="NZ_JBHTMD010000007.1"/>
</dbReference>
<dbReference type="EMBL" id="VEWJ01000004">
    <property type="protein sequence ID" value="TPF75811.1"/>
    <property type="molecule type" value="Genomic_DNA"/>
</dbReference>
<dbReference type="PANTHER" id="PTHR45947">
    <property type="entry name" value="SULFOQUINOVOSYL TRANSFERASE SQD2"/>
    <property type="match status" value="1"/>
</dbReference>
<dbReference type="CDD" id="cd03814">
    <property type="entry name" value="GT4-like"/>
    <property type="match status" value="1"/>
</dbReference>
<name>A0A502BQ88_9HYPH</name>
<organism evidence="2 3">
    <name type="scientific">Brucella gallinifaecis</name>
    <dbReference type="NCBI Taxonomy" id="215590"/>
    <lineage>
        <taxon>Bacteria</taxon>
        <taxon>Pseudomonadati</taxon>
        <taxon>Pseudomonadota</taxon>
        <taxon>Alphaproteobacteria</taxon>
        <taxon>Hyphomicrobiales</taxon>
        <taxon>Brucellaceae</taxon>
        <taxon>Brucella/Ochrobactrum group</taxon>
        <taxon>Brucella</taxon>
    </lineage>
</organism>
<gene>
    <name evidence="2" type="ORF">FHY56_07660</name>
</gene>
<dbReference type="PANTHER" id="PTHR45947:SF3">
    <property type="entry name" value="SULFOQUINOVOSYL TRANSFERASE SQD2"/>
    <property type="match status" value="1"/>
</dbReference>
<accession>A0A502BQ88</accession>
<dbReference type="Gene3D" id="3.40.50.2000">
    <property type="entry name" value="Glycogen Phosphorylase B"/>
    <property type="match status" value="2"/>
</dbReference>
<keyword evidence="3" id="KW-1185">Reference proteome</keyword>
<evidence type="ECO:0000313" key="2">
    <source>
        <dbReference type="EMBL" id="TPF75811.1"/>
    </source>
</evidence>
<keyword evidence="2" id="KW-0808">Transferase</keyword>